<dbReference type="VEuPathDB" id="FungiDB:FUN_017430"/>
<dbReference type="AlphaFoldDB" id="A0A2N0R457"/>
<protein>
    <recommendedName>
        <fullName evidence="1">RNase H type-1 domain-containing protein</fullName>
    </recommendedName>
</protein>
<dbReference type="EMBL" id="LLXH01001632">
    <property type="protein sequence ID" value="PKC58095.1"/>
    <property type="molecule type" value="Genomic_DNA"/>
</dbReference>
<dbReference type="VEuPathDB" id="FungiDB:FUN_005625"/>
<dbReference type="VEuPathDB" id="FungiDB:RhiirA1_471489"/>
<dbReference type="PROSITE" id="PS50879">
    <property type="entry name" value="RNASE_H_1"/>
    <property type="match status" value="1"/>
</dbReference>
<dbReference type="SUPFAM" id="SSF53098">
    <property type="entry name" value="Ribonuclease H-like"/>
    <property type="match status" value="1"/>
</dbReference>
<dbReference type="VEuPathDB" id="FungiDB:FUN_017809"/>
<evidence type="ECO:0000313" key="3">
    <source>
        <dbReference type="Proteomes" id="UP000232688"/>
    </source>
</evidence>
<evidence type="ECO:0000259" key="1">
    <source>
        <dbReference type="PROSITE" id="PS50879"/>
    </source>
</evidence>
<dbReference type="Pfam" id="PF00075">
    <property type="entry name" value="RNase_H"/>
    <property type="match status" value="1"/>
</dbReference>
<dbReference type="GO" id="GO:0004523">
    <property type="term" value="F:RNA-DNA hybrid ribonuclease activity"/>
    <property type="evidence" value="ECO:0007669"/>
    <property type="project" value="InterPro"/>
</dbReference>
<gene>
    <name evidence="2" type="ORF">RhiirA1_471489</name>
</gene>
<organism evidence="2 3">
    <name type="scientific">Rhizophagus irregularis</name>
    <dbReference type="NCBI Taxonomy" id="588596"/>
    <lineage>
        <taxon>Eukaryota</taxon>
        <taxon>Fungi</taxon>
        <taxon>Fungi incertae sedis</taxon>
        <taxon>Mucoromycota</taxon>
        <taxon>Glomeromycotina</taxon>
        <taxon>Glomeromycetes</taxon>
        <taxon>Glomerales</taxon>
        <taxon>Glomeraceae</taxon>
        <taxon>Rhizophagus</taxon>
    </lineage>
</organism>
<dbReference type="InterPro" id="IPR012337">
    <property type="entry name" value="RNaseH-like_sf"/>
</dbReference>
<dbReference type="InterPro" id="IPR002156">
    <property type="entry name" value="RNaseH_domain"/>
</dbReference>
<reference evidence="2 3" key="1">
    <citation type="submission" date="2017-10" db="EMBL/GenBank/DDBJ databases">
        <title>Extensive intraspecific genome diversity in a model arbuscular mycorrhizal fungus.</title>
        <authorList>
            <person name="Chen E.C.H."/>
            <person name="Morin E."/>
            <person name="Baudet D."/>
            <person name="Noel J."/>
            <person name="Ndikumana S."/>
            <person name="Charron P."/>
            <person name="St-Onge C."/>
            <person name="Giorgi J."/>
            <person name="Grigoriev I.V."/>
            <person name="Roux C."/>
            <person name="Martin F.M."/>
            <person name="Corradi N."/>
        </authorList>
    </citation>
    <scope>NUCLEOTIDE SEQUENCE [LARGE SCALE GENOMIC DNA]</scope>
    <source>
        <strain evidence="2 3">A1</strain>
    </source>
</reference>
<dbReference type="Gene3D" id="3.30.420.10">
    <property type="entry name" value="Ribonuclease H-like superfamily/Ribonuclease H"/>
    <property type="match status" value="1"/>
</dbReference>
<accession>A0A2N0R457</accession>
<proteinExistence type="predicted"/>
<evidence type="ECO:0000313" key="2">
    <source>
        <dbReference type="EMBL" id="PKC58095.1"/>
    </source>
</evidence>
<dbReference type="Proteomes" id="UP000232688">
    <property type="component" value="Unassembled WGS sequence"/>
</dbReference>
<feature type="domain" description="RNase H type-1" evidence="1">
    <location>
        <begin position="513"/>
        <end position="640"/>
    </location>
</feature>
<comment type="caution">
    <text evidence="2">The sequence shown here is derived from an EMBL/GenBank/DDBJ whole genome shotgun (WGS) entry which is preliminary data.</text>
</comment>
<name>A0A2N0R457_9GLOM</name>
<dbReference type="VEuPathDB" id="FungiDB:RhiirFUN_009484"/>
<dbReference type="GO" id="GO:0003676">
    <property type="term" value="F:nucleic acid binding"/>
    <property type="evidence" value="ECO:0007669"/>
    <property type="project" value="InterPro"/>
</dbReference>
<sequence>MEKLKLPNNFISIICDLFLERKNQVFTAIESHGYEITAKYKKDIYSDYIKESIIFPEKAYIDNTTLLAKDQLQLETMLDIANEFYNLNDIKINKDKSELLLKKIDNHLIIRIFNVNDDKNFVLSQAKSEVKKLIDNIKHKRISDKQLQYVFNALIIPTIEYRAQRMPTAIINHNLIYNIKDIADNQLQAKNNIVSVFPFDNNFYKKLFYSKRKYDNWILENIKILKYNNIDISVNNKLSIEKYKITGGNIPVRNILGTEKFFNNIHRIKKDGVMFLDQLIGISNSYLINWCILKLKSFREDTRNYIKPKKWYRELQNIVTIDGKTLKPEYKMSAVSHFKGYNMAHKNNLPKKLTFIGIWNNRNNNIEIGVLIKKSGIDGQNNLIIGHLNVINNVDFRSSVIQLQKCSRCELDNLEQSSEKNYNCNILINANDSLIIGVQSNSTYHRSTLNNNNLKAILQTNLLDITDLNYNDFLFKNNWKNYELTINQSVISIDRLVKINNNLITKLQLLEGSTRKFEIYTDGSVRGFGFYSEISYFPSSNKAKLLAVILALIVLPSNSEVTIYTDSNNVITGYYDIIDRNNFIILPRKFFKIKTNNIYWNILREIIVTNNLTLDFIKVKGHSDDYFNNYIDEFITHTDELSNLIFKPNNPNNLDYIPRWNNIIIECNLCQFLKKKSMVQHWEKFLNLNRNGKYRHPHVNVDWHYTFLLLNRDIEDKVESTYFTSMFSSKWKKQSHDETFNHVWMCESRADEMNTIICEVKEFFEETCNSLLVEAKKDPIIDNGCLKQKEKERKLKINLKKVKENLNEDKYIDPNRKINQLNLFSGLERVSS</sequence>
<reference evidence="2 3" key="2">
    <citation type="submission" date="2017-10" db="EMBL/GenBank/DDBJ databases">
        <title>Genome analyses suggest a sexual origin of heterokaryosis in a supposedly ancient asexual fungus.</title>
        <authorList>
            <person name="Corradi N."/>
            <person name="Sedzielewska K."/>
            <person name="Noel J."/>
            <person name="Charron P."/>
            <person name="Farinelli L."/>
            <person name="Marton T."/>
            <person name="Kruger M."/>
            <person name="Pelin A."/>
            <person name="Brachmann A."/>
            <person name="Corradi N."/>
        </authorList>
    </citation>
    <scope>NUCLEOTIDE SEQUENCE [LARGE SCALE GENOMIC DNA]</scope>
    <source>
        <strain evidence="2 3">A1</strain>
    </source>
</reference>
<dbReference type="InterPro" id="IPR036397">
    <property type="entry name" value="RNaseH_sf"/>
</dbReference>
<dbReference type="VEuPathDB" id="FungiDB:RhiirFUN_021072"/>